<feature type="compositionally biased region" description="Basic and acidic residues" evidence="1">
    <location>
        <begin position="29"/>
        <end position="41"/>
    </location>
</feature>
<evidence type="ECO:0000313" key="2">
    <source>
        <dbReference type="EMBL" id="CAG8817224.1"/>
    </source>
</evidence>
<accession>A0ABN7W783</accession>
<dbReference type="EMBL" id="CAJVQB010031662">
    <property type="protein sequence ID" value="CAG8817224.1"/>
    <property type="molecule type" value="Genomic_DNA"/>
</dbReference>
<feature type="non-terminal residue" evidence="2">
    <location>
        <position position="140"/>
    </location>
</feature>
<sequence length="140" mass="16163">MSGYRKIKKRTTNRIEAFEKRKKYMKNAKRDKYPGGEEKVQGCRKKYAPKNKEELTKKEKGEGESTHLSRKWKTESGLALAKSLEPIISFLMSDIKTKLYKEIQKGMPVVLTNNSALGYQQSLEKLIEQKEDSKGENSED</sequence>
<evidence type="ECO:0000256" key="1">
    <source>
        <dbReference type="SAM" id="MobiDB-lite"/>
    </source>
</evidence>
<proteinExistence type="predicted"/>
<dbReference type="Proteomes" id="UP000789901">
    <property type="component" value="Unassembled WGS sequence"/>
</dbReference>
<keyword evidence="3" id="KW-1185">Reference proteome</keyword>
<reference evidence="2 3" key="1">
    <citation type="submission" date="2021-06" db="EMBL/GenBank/DDBJ databases">
        <authorList>
            <person name="Kallberg Y."/>
            <person name="Tangrot J."/>
            <person name="Rosling A."/>
        </authorList>
    </citation>
    <scope>NUCLEOTIDE SEQUENCE [LARGE SCALE GENOMIC DNA]</scope>
    <source>
        <strain evidence="2 3">120-4 pot B 10/14</strain>
    </source>
</reference>
<organism evidence="2 3">
    <name type="scientific">Gigaspora margarita</name>
    <dbReference type="NCBI Taxonomy" id="4874"/>
    <lineage>
        <taxon>Eukaryota</taxon>
        <taxon>Fungi</taxon>
        <taxon>Fungi incertae sedis</taxon>
        <taxon>Mucoromycota</taxon>
        <taxon>Glomeromycotina</taxon>
        <taxon>Glomeromycetes</taxon>
        <taxon>Diversisporales</taxon>
        <taxon>Gigasporaceae</taxon>
        <taxon>Gigaspora</taxon>
    </lineage>
</organism>
<evidence type="ECO:0000313" key="3">
    <source>
        <dbReference type="Proteomes" id="UP000789901"/>
    </source>
</evidence>
<protein>
    <submittedName>
        <fullName evidence="2">5143_t:CDS:1</fullName>
    </submittedName>
</protein>
<gene>
    <name evidence="2" type="ORF">GMARGA_LOCUS26750</name>
</gene>
<comment type="caution">
    <text evidence="2">The sequence shown here is derived from an EMBL/GenBank/DDBJ whole genome shotgun (WGS) entry which is preliminary data.</text>
</comment>
<name>A0ABN7W783_GIGMA</name>
<feature type="region of interest" description="Disordered" evidence="1">
    <location>
        <begin position="29"/>
        <end position="72"/>
    </location>
</feature>
<feature type="compositionally biased region" description="Basic and acidic residues" evidence="1">
    <location>
        <begin position="50"/>
        <end position="67"/>
    </location>
</feature>